<keyword evidence="1" id="KW-0808">Transferase</keyword>
<accession>A0AAU8HU62</accession>
<reference evidence="1" key="1">
    <citation type="journal article" date="2018" name="Antonie Van Leeuwenhoek">
        <title>Proteinivorax hydrogeniformans sp. nov., an anaerobic, haloalkaliphilic bacterium fermenting proteinaceous compounds with high hydrogen production.</title>
        <authorList>
            <person name="Boltyanskaya Y."/>
            <person name="Detkova E."/>
            <person name="Pimenov N."/>
            <person name="Kevbrin V."/>
        </authorList>
    </citation>
    <scope>NUCLEOTIDE SEQUENCE</scope>
    <source>
        <strain evidence="1">Z-710</strain>
    </source>
</reference>
<organism evidence="1">
    <name type="scientific">Proteinivorax hydrogeniformans</name>
    <dbReference type="NCBI Taxonomy" id="1826727"/>
    <lineage>
        <taxon>Bacteria</taxon>
        <taxon>Bacillati</taxon>
        <taxon>Bacillota</taxon>
        <taxon>Clostridia</taxon>
        <taxon>Eubacteriales</taxon>
        <taxon>Proteinivoracaceae</taxon>
        <taxon>Proteinivorax</taxon>
    </lineage>
</organism>
<proteinExistence type="predicted"/>
<dbReference type="AlphaFoldDB" id="A0AAU8HU62"/>
<dbReference type="RefSeq" id="WP_353893469.1">
    <property type="nucleotide sequence ID" value="NZ_CP159485.1"/>
</dbReference>
<dbReference type="EC" id="2.3.1.263" evidence="1"/>
<protein>
    <submittedName>
        <fullName evidence="1">2-amino-4-oxopentanoate thiolase subunit OrtA</fullName>
        <ecNumber evidence="1">2.3.1.263</ecNumber>
    </submittedName>
</protein>
<name>A0AAU8HU62_9FIRM</name>
<dbReference type="NCBIfam" id="NF040739">
    <property type="entry name" value="ornith_OrtA"/>
    <property type="match status" value="1"/>
</dbReference>
<dbReference type="InterPro" id="IPR047755">
    <property type="entry name" value="OrtA"/>
</dbReference>
<dbReference type="GO" id="GO:0016746">
    <property type="term" value="F:acyltransferase activity"/>
    <property type="evidence" value="ECO:0007669"/>
    <property type="project" value="UniProtKB-KW"/>
</dbReference>
<sequence length="105" mass="11718">MSVTYPKGSFVEIQSEILPPGKRADHLPEDTKATPLTMKVKGFLQKPGKEGETVQVKTVIGRMHQGVLVNPNPRHTHDFGDIVEELFEVQQSFKDFLKEGGDSNE</sequence>
<keyword evidence="1" id="KW-0012">Acyltransferase</keyword>
<reference evidence="1" key="2">
    <citation type="submission" date="2024-06" db="EMBL/GenBank/DDBJ databases">
        <authorList>
            <person name="Petrova K.O."/>
            <person name="Toshchakov S.V."/>
            <person name="Boltjanskaja Y.V."/>
            <person name="Kevbrin V.V."/>
        </authorList>
    </citation>
    <scope>NUCLEOTIDE SEQUENCE</scope>
    <source>
        <strain evidence="1">Z-710</strain>
    </source>
</reference>
<dbReference type="EMBL" id="CP159485">
    <property type="protein sequence ID" value="XCI28919.1"/>
    <property type="molecule type" value="Genomic_DNA"/>
</dbReference>
<evidence type="ECO:0000313" key="1">
    <source>
        <dbReference type="EMBL" id="XCI28919.1"/>
    </source>
</evidence>
<gene>
    <name evidence="1" type="primary">ortA</name>
    <name evidence="1" type="ORF">PRVXH_000213</name>
</gene>
<dbReference type="Pfam" id="PF22010">
    <property type="entry name" value="OrtA"/>
    <property type="match status" value="1"/>
</dbReference>